<dbReference type="Proteomes" id="UP000033140">
    <property type="component" value="Unassembled WGS sequence"/>
</dbReference>
<dbReference type="GO" id="GO:0005737">
    <property type="term" value="C:cytoplasm"/>
    <property type="evidence" value="ECO:0007669"/>
    <property type="project" value="TreeGrafter"/>
</dbReference>
<dbReference type="PANTHER" id="PTHR48051:SF1">
    <property type="entry name" value="RAS SUPPRESSOR PROTEIN 1"/>
    <property type="match status" value="1"/>
</dbReference>
<keyword evidence="1" id="KW-0433">Leucine-rich repeat</keyword>
<reference evidence="4 5" key="3">
    <citation type="journal article" date="2015" name="Genome Announc.">
        <title>Draft Genome Sequence of the Archiascomycetous Yeast Saitoella complicata.</title>
        <authorList>
            <person name="Yamauchi K."/>
            <person name="Kondo S."/>
            <person name="Hamamoto M."/>
            <person name="Takahashi Y."/>
            <person name="Ogura Y."/>
            <person name="Hayashi T."/>
            <person name="Nishida H."/>
        </authorList>
    </citation>
    <scope>NUCLEOTIDE SEQUENCE [LARGE SCALE GENOMIC DNA]</scope>
    <source>
        <strain evidence="4 5">NRRL Y-17804</strain>
    </source>
</reference>
<feature type="compositionally biased region" description="Low complexity" evidence="3">
    <location>
        <begin position="467"/>
        <end position="479"/>
    </location>
</feature>
<evidence type="ECO:0000313" key="5">
    <source>
        <dbReference type="Proteomes" id="UP000033140"/>
    </source>
</evidence>
<dbReference type="InterPro" id="IPR032675">
    <property type="entry name" value="LRR_dom_sf"/>
</dbReference>
<feature type="compositionally biased region" description="Low complexity" evidence="3">
    <location>
        <begin position="444"/>
        <end position="458"/>
    </location>
</feature>
<keyword evidence="2" id="KW-0677">Repeat</keyword>
<feature type="region of interest" description="Disordered" evidence="3">
    <location>
        <begin position="1"/>
        <end position="68"/>
    </location>
</feature>
<accession>A0A0E9NKE7</accession>
<dbReference type="InterPro" id="IPR001611">
    <property type="entry name" value="Leu-rich_rpt"/>
</dbReference>
<dbReference type="InterPro" id="IPR003591">
    <property type="entry name" value="Leu-rich_rpt_typical-subtyp"/>
</dbReference>
<dbReference type="Pfam" id="PF13855">
    <property type="entry name" value="LRR_8"/>
    <property type="match status" value="1"/>
</dbReference>
<feature type="region of interest" description="Disordered" evidence="3">
    <location>
        <begin position="280"/>
        <end position="309"/>
    </location>
</feature>
<feature type="region of interest" description="Disordered" evidence="3">
    <location>
        <begin position="83"/>
        <end position="135"/>
    </location>
</feature>
<dbReference type="AlphaFoldDB" id="A0A0E9NKE7"/>
<name>A0A0E9NKE7_SAICN</name>
<dbReference type="PANTHER" id="PTHR48051">
    <property type="match status" value="1"/>
</dbReference>
<dbReference type="STRING" id="698492.A0A0E9NKE7"/>
<gene>
    <name evidence="4" type="ORF">G7K_4413-t1</name>
</gene>
<reference evidence="4 5" key="1">
    <citation type="journal article" date="2011" name="J. Gen. Appl. Microbiol.">
        <title>Draft genome sequencing of the enigmatic yeast Saitoella complicata.</title>
        <authorList>
            <person name="Nishida H."/>
            <person name="Hamamoto M."/>
            <person name="Sugiyama J."/>
        </authorList>
    </citation>
    <scope>NUCLEOTIDE SEQUENCE [LARGE SCALE GENOMIC DNA]</scope>
    <source>
        <strain evidence="4 5">NRRL Y-17804</strain>
    </source>
</reference>
<dbReference type="SUPFAM" id="SSF52058">
    <property type="entry name" value="L domain-like"/>
    <property type="match status" value="1"/>
</dbReference>
<reference evidence="4 5" key="2">
    <citation type="journal article" date="2014" name="J. Gen. Appl. Microbiol.">
        <title>The early diverging ascomycetous budding yeast Saitoella complicata has three histone deacetylases belonging to the Clr6, Hos2, and Rpd3 lineages.</title>
        <authorList>
            <person name="Nishida H."/>
            <person name="Matsumoto T."/>
            <person name="Kondo S."/>
            <person name="Hamamoto M."/>
            <person name="Yoshikawa H."/>
        </authorList>
    </citation>
    <scope>NUCLEOTIDE SEQUENCE [LARGE SCALE GENOMIC DNA]</scope>
    <source>
        <strain evidence="4 5">NRRL Y-17804</strain>
    </source>
</reference>
<keyword evidence="5" id="KW-1185">Reference proteome</keyword>
<protein>
    <submittedName>
        <fullName evidence="4">Uncharacterized protein</fullName>
    </submittedName>
</protein>
<evidence type="ECO:0000256" key="1">
    <source>
        <dbReference type="ARBA" id="ARBA00022614"/>
    </source>
</evidence>
<proteinExistence type="predicted"/>
<dbReference type="Gene3D" id="3.80.10.10">
    <property type="entry name" value="Ribonuclease Inhibitor"/>
    <property type="match status" value="1"/>
</dbReference>
<dbReference type="EMBL" id="BACD03000031">
    <property type="protein sequence ID" value="GAO50283.1"/>
    <property type="molecule type" value="Genomic_DNA"/>
</dbReference>
<sequence length="479" mass="53229">MPRAATLQPYAIDNRYRDPELILSSEPDLPQPNDSRIDDILYAGTDANPSSDLGTDSNIPSSDWDSQPQLQVRNQGYGVTYVIESPTKPAGRKRGNGTSGEGTSRREKRQKSGRHVLPTQLSQETREEGPSVSRLRKSFRTSLGATLPGEEHLSPAEKVSARIAAAIEEGNDKVDLSNLGLETLPDSISDIQNLVPGNWVPVKLFLNENYLRELPPALCDCTNLSTLILSKNELTRLPAKIGRLTRLRELILRGNNLTCLPATLLDLDLESFSVHLNPMHPLPKEAEEHDDVPLPTPPRTQAPSSSQRTITVAPSRLIYIKKFRSGPREESEIARGNVPTLRELALRSLSQDPTWTKSQLAHLKPYSDPHPDAIPHWIPWLDDAIEAGTQDRRCDNPHCRKRFVRPFGRSLEWRRGVFGIDDVLCFERWFCGRGCFEKGGDGVSSTSPASSTTRRSTPPSQPPSSPPAQDSQFSPPYRP</sequence>
<evidence type="ECO:0000256" key="2">
    <source>
        <dbReference type="ARBA" id="ARBA00022737"/>
    </source>
</evidence>
<comment type="caution">
    <text evidence="4">The sequence shown here is derived from an EMBL/GenBank/DDBJ whole genome shotgun (WGS) entry which is preliminary data.</text>
</comment>
<organism evidence="4 5">
    <name type="scientific">Saitoella complicata (strain BCRC 22490 / CBS 7301 / JCM 7358 / NBRC 10748 / NRRL Y-17804)</name>
    <dbReference type="NCBI Taxonomy" id="698492"/>
    <lineage>
        <taxon>Eukaryota</taxon>
        <taxon>Fungi</taxon>
        <taxon>Dikarya</taxon>
        <taxon>Ascomycota</taxon>
        <taxon>Taphrinomycotina</taxon>
        <taxon>Taphrinomycotina incertae sedis</taxon>
        <taxon>Saitoella</taxon>
    </lineage>
</organism>
<evidence type="ECO:0000256" key="3">
    <source>
        <dbReference type="SAM" id="MobiDB-lite"/>
    </source>
</evidence>
<dbReference type="InterPro" id="IPR050216">
    <property type="entry name" value="LRR_domain-containing"/>
</dbReference>
<dbReference type="SMART" id="SM00369">
    <property type="entry name" value="LRR_TYP"/>
    <property type="match status" value="3"/>
</dbReference>
<evidence type="ECO:0000313" key="4">
    <source>
        <dbReference type="EMBL" id="GAO50283.1"/>
    </source>
</evidence>
<feature type="region of interest" description="Disordered" evidence="3">
    <location>
        <begin position="439"/>
        <end position="479"/>
    </location>
</feature>
<feature type="compositionally biased region" description="Polar residues" evidence="3">
    <location>
        <begin position="47"/>
        <end position="68"/>
    </location>
</feature>